<dbReference type="GO" id="GO:0042773">
    <property type="term" value="P:ATP synthesis coupled electron transport"/>
    <property type="evidence" value="ECO:0007669"/>
    <property type="project" value="InterPro"/>
</dbReference>
<feature type="transmembrane region" description="Helical" evidence="8">
    <location>
        <begin position="241"/>
        <end position="261"/>
    </location>
</feature>
<dbReference type="EMBL" id="FWFF01000008">
    <property type="protein sequence ID" value="SLM96443.1"/>
    <property type="molecule type" value="Genomic_DNA"/>
</dbReference>
<dbReference type="PANTHER" id="PTHR42703">
    <property type="entry name" value="NADH DEHYDROGENASE"/>
    <property type="match status" value="1"/>
</dbReference>
<feature type="transmembrane region" description="Helical" evidence="8">
    <location>
        <begin position="371"/>
        <end position="393"/>
    </location>
</feature>
<dbReference type="GO" id="GO:0008137">
    <property type="term" value="F:NADH dehydrogenase (ubiquinone) activity"/>
    <property type="evidence" value="ECO:0007669"/>
    <property type="project" value="InterPro"/>
</dbReference>
<feature type="transmembrane region" description="Helical" evidence="8">
    <location>
        <begin position="168"/>
        <end position="189"/>
    </location>
</feature>
<comment type="subcellular location">
    <subcellularLocation>
        <location evidence="1">Cell membrane</location>
        <topology evidence="1">Multi-pass membrane protein</topology>
    </subcellularLocation>
    <subcellularLocation>
        <location evidence="7">Membrane</location>
        <topology evidence="7">Multi-pass membrane protein</topology>
    </subcellularLocation>
</comment>
<feature type="transmembrane region" description="Helical" evidence="8">
    <location>
        <begin position="209"/>
        <end position="229"/>
    </location>
</feature>
<feature type="transmembrane region" description="Helical" evidence="8">
    <location>
        <begin position="474"/>
        <end position="491"/>
    </location>
</feature>
<proteinExistence type="inferred from homology"/>
<evidence type="ECO:0000256" key="7">
    <source>
        <dbReference type="RuleBase" id="RU000320"/>
    </source>
</evidence>
<organism evidence="10 11">
    <name type="scientific">Brevibacterium yomogidense</name>
    <dbReference type="NCBI Taxonomy" id="946573"/>
    <lineage>
        <taxon>Bacteria</taxon>
        <taxon>Bacillati</taxon>
        <taxon>Actinomycetota</taxon>
        <taxon>Actinomycetes</taxon>
        <taxon>Micrococcales</taxon>
        <taxon>Brevibacteriaceae</taxon>
        <taxon>Brevibacterium</taxon>
    </lineage>
</organism>
<accession>A0A1X6XBG7</accession>
<evidence type="ECO:0000256" key="3">
    <source>
        <dbReference type="ARBA" id="ARBA00022475"/>
    </source>
</evidence>
<sequence length="520" mass="54596">MENPPVAAPVDPALLLLLVAVPLAAAALSTLVKSRTFDRTLLIGVPVFVGAAAVVLLVIHADHAVLAHSVGGYLNGLAIPFVSDSFAALLLLVTSVASVLCGWFLISTGEDQYRFVPALILMMLTGAYGTILTGDLFNMFVFVEVMVLPSYALIAVTGTWRRLGVARMFVIVNLLTSTLLLVGVGFVYGTTGTVNIGTLAAMDEIDAPGQLALGLVVVAFLIKAGAVPAHTWLVRSYPNTSAGMMALFSALHSKVAIYAIFRIYGTVFGEPPAWTWALAVVAVASILVGSLSGMAENRVRNTLAVQMTSGVGHILVGVVLLTSAALQAGIFYTVHHILTMAGLLLIFGAVEQTYGTGLYRKLTGLARREKATAVLVVLGLFSLVGLPPTSGLWGKVGLVVAAAVPTDGESTSVMGWVLIAAIILGSVLSLFALIRLWRGVFWGEDPDTYYPDGRLTGRSRATTLTADVRIPTRLLVPGAVLIGLSVVLFIAPQPLIDVTQRSADGLLSNGDYIRAVLGHG</sequence>
<evidence type="ECO:0000313" key="11">
    <source>
        <dbReference type="Proteomes" id="UP000196581"/>
    </source>
</evidence>
<evidence type="ECO:0000256" key="1">
    <source>
        <dbReference type="ARBA" id="ARBA00004651"/>
    </source>
</evidence>
<keyword evidence="6 8" id="KW-0472">Membrane</keyword>
<feature type="domain" description="NADH:quinone oxidoreductase/Mrp antiporter transmembrane" evidence="9">
    <location>
        <begin position="134"/>
        <end position="402"/>
    </location>
</feature>
<feature type="transmembrane region" description="Helical" evidence="8">
    <location>
        <begin position="113"/>
        <end position="131"/>
    </location>
</feature>
<dbReference type="PANTHER" id="PTHR42703:SF1">
    <property type="entry name" value="NA(+)_H(+) ANTIPORTER SUBUNIT D1"/>
    <property type="match status" value="1"/>
</dbReference>
<feature type="transmembrane region" description="Helical" evidence="8">
    <location>
        <begin position="12"/>
        <end position="32"/>
    </location>
</feature>
<keyword evidence="11" id="KW-1185">Reference proteome</keyword>
<evidence type="ECO:0000256" key="6">
    <source>
        <dbReference type="ARBA" id="ARBA00023136"/>
    </source>
</evidence>
<dbReference type="InterPro" id="IPR003918">
    <property type="entry name" value="NADH_UbQ_OxRdtase"/>
</dbReference>
<reference evidence="11" key="1">
    <citation type="submission" date="2017-02" db="EMBL/GenBank/DDBJ databases">
        <authorList>
            <person name="Dridi B."/>
        </authorList>
    </citation>
    <scope>NUCLEOTIDE SEQUENCE [LARGE SCALE GENOMIC DNA]</scope>
    <source>
        <strain evidence="11">B Co 03.10</strain>
    </source>
</reference>
<feature type="transmembrane region" description="Helical" evidence="8">
    <location>
        <begin position="413"/>
        <end position="434"/>
    </location>
</feature>
<feature type="transmembrane region" description="Helical" evidence="8">
    <location>
        <begin position="137"/>
        <end position="156"/>
    </location>
</feature>
<protein>
    <submittedName>
        <fullName evidence="10">Na(+) H(+) antiporter subunit D</fullName>
    </submittedName>
</protein>
<evidence type="ECO:0000256" key="8">
    <source>
        <dbReference type="SAM" id="Phobius"/>
    </source>
</evidence>
<dbReference type="GO" id="GO:0005886">
    <property type="term" value="C:plasma membrane"/>
    <property type="evidence" value="ECO:0007669"/>
    <property type="project" value="UniProtKB-SubCell"/>
</dbReference>
<gene>
    <name evidence="10" type="ORF">FM105_05800</name>
</gene>
<feature type="transmembrane region" description="Helical" evidence="8">
    <location>
        <begin position="273"/>
        <end position="291"/>
    </location>
</feature>
<dbReference type="AlphaFoldDB" id="A0A1X6XBG7"/>
<evidence type="ECO:0000256" key="4">
    <source>
        <dbReference type="ARBA" id="ARBA00022692"/>
    </source>
</evidence>
<keyword evidence="4 7" id="KW-0812">Transmembrane</keyword>
<dbReference type="PRINTS" id="PR01437">
    <property type="entry name" value="NUOXDRDTASE4"/>
</dbReference>
<feature type="transmembrane region" description="Helical" evidence="8">
    <location>
        <begin position="86"/>
        <end position="106"/>
    </location>
</feature>
<dbReference type="Pfam" id="PF00361">
    <property type="entry name" value="Proton_antipo_M"/>
    <property type="match status" value="1"/>
</dbReference>
<dbReference type="InterPro" id="IPR001750">
    <property type="entry name" value="ND/Mrp_TM"/>
</dbReference>
<evidence type="ECO:0000256" key="2">
    <source>
        <dbReference type="ARBA" id="ARBA00005346"/>
    </source>
</evidence>
<dbReference type="Proteomes" id="UP000196581">
    <property type="component" value="Unassembled WGS sequence"/>
</dbReference>
<feature type="transmembrane region" description="Helical" evidence="8">
    <location>
        <begin position="41"/>
        <end position="66"/>
    </location>
</feature>
<evidence type="ECO:0000259" key="9">
    <source>
        <dbReference type="Pfam" id="PF00361"/>
    </source>
</evidence>
<name>A0A1X6XBG7_9MICO</name>
<keyword evidence="3" id="KW-1003">Cell membrane</keyword>
<dbReference type="RefSeq" id="WP_087006088.1">
    <property type="nucleotide sequence ID" value="NZ_FWFF01000008.1"/>
</dbReference>
<evidence type="ECO:0000256" key="5">
    <source>
        <dbReference type="ARBA" id="ARBA00022989"/>
    </source>
</evidence>
<feature type="transmembrane region" description="Helical" evidence="8">
    <location>
        <begin position="330"/>
        <end position="350"/>
    </location>
</feature>
<comment type="similarity">
    <text evidence="2">Belongs to the CPA3 antiporters (TC 2.A.63) subunit D family.</text>
</comment>
<feature type="transmembrane region" description="Helical" evidence="8">
    <location>
        <begin position="303"/>
        <end position="324"/>
    </location>
</feature>
<keyword evidence="5 8" id="KW-1133">Transmembrane helix</keyword>
<evidence type="ECO:0000313" key="10">
    <source>
        <dbReference type="EMBL" id="SLM96443.1"/>
    </source>
</evidence>
<dbReference type="InterPro" id="IPR050586">
    <property type="entry name" value="CPA3_Na-H_Antiporter_D"/>
</dbReference>